<dbReference type="GO" id="GO:0009691">
    <property type="term" value="P:cytokinin biosynthetic process"/>
    <property type="evidence" value="ECO:0007669"/>
    <property type="project" value="UniProtKB-UniRule"/>
</dbReference>
<feature type="region of interest" description="Disordered" evidence="2">
    <location>
        <begin position="1"/>
        <end position="41"/>
    </location>
</feature>
<dbReference type="EMBL" id="JAAXZR010000009">
    <property type="protein sequence ID" value="NLT79074.1"/>
    <property type="molecule type" value="Genomic_DNA"/>
</dbReference>
<dbReference type="GO" id="GO:0005829">
    <property type="term" value="C:cytosol"/>
    <property type="evidence" value="ECO:0007669"/>
    <property type="project" value="TreeGrafter"/>
</dbReference>
<comment type="similarity">
    <text evidence="1">Belongs to the LOG family.</text>
</comment>
<feature type="compositionally biased region" description="Polar residues" evidence="2">
    <location>
        <begin position="25"/>
        <end position="34"/>
    </location>
</feature>
<comment type="catalytic activity">
    <reaction evidence="1">
        <text>N(6)-(dimethylallyl)adenosine 5'-phosphate + H2O = N(6)-dimethylallyladenine + D-ribose 5-phosphate</text>
        <dbReference type="Rhea" id="RHEA:48560"/>
        <dbReference type="ChEBI" id="CHEBI:15377"/>
        <dbReference type="ChEBI" id="CHEBI:17660"/>
        <dbReference type="ChEBI" id="CHEBI:57526"/>
        <dbReference type="ChEBI" id="CHEBI:78346"/>
        <dbReference type="EC" id="3.2.2.n1"/>
    </reaction>
</comment>
<feature type="compositionally biased region" description="Polar residues" evidence="2">
    <location>
        <begin position="1"/>
        <end position="10"/>
    </location>
</feature>
<proteinExistence type="inferred from homology"/>
<dbReference type="InterPro" id="IPR052341">
    <property type="entry name" value="LOG_family_nucleotidases"/>
</dbReference>
<gene>
    <name evidence="3" type="ORF">GXW98_02150</name>
</gene>
<evidence type="ECO:0000256" key="2">
    <source>
        <dbReference type="SAM" id="MobiDB-lite"/>
    </source>
</evidence>
<protein>
    <recommendedName>
        <fullName evidence="1">Cytokinin riboside 5'-monophosphate phosphoribohydrolase</fullName>
        <ecNumber evidence="1">3.2.2.n1</ecNumber>
    </recommendedName>
</protein>
<evidence type="ECO:0000256" key="1">
    <source>
        <dbReference type="RuleBase" id="RU363015"/>
    </source>
</evidence>
<dbReference type="Proteomes" id="UP000767327">
    <property type="component" value="Unassembled WGS sequence"/>
</dbReference>
<dbReference type="GO" id="GO:0016787">
    <property type="term" value="F:hydrolase activity"/>
    <property type="evidence" value="ECO:0007669"/>
    <property type="project" value="UniProtKB-KW"/>
</dbReference>
<comment type="catalytic activity">
    <reaction evidence="1">
        <text>9-ribosyl-trans-zeatin 5'-phosphate + H2O = trans-zeatin + D-ribose 5-phosphate</text>
        <dbReference type="Rhea" id="RHEA:48564"/>
        <dbReference type="ChEBI" id="CHEBI:15377"/>
        <dbReference type="ChEBI" id="CHEBI:16522"/>
        <dbReference type="ChEBI" id="CHEBI:78346"/>
        <dbReference type="ChEBI" id="CHEBI:87947"/>
        <dbReference type="EC" id="3.2.2.n1"/>
    </reaction>
</comment>
<accession>A0A971CXP5</accession>
<dbReference type="InterPro" id="IPR031100">
    <property type="entry name" value="LOG_fam"/>
</dbReference>
<keyword evidence="1" id="KW-0203">Cytokinin biosynthesis</keyword>
<dbReference type="Pfam" id="PF03641">
    <property type="entry name" value="Lysine_decarbox"/>
    <property type="match status" value="1"/>
</dbReference>
<comment type="caution">
    <text evidence="3">The sequence shown here is derived from an EMBL/GenBank/DDBJ whole genome shotgun (WGS) entry which is preliminary data.</text>
</comment>
<dbReference type="AlphaFoldDB" id="A0A971CXP5"/>
<name>A0A971CXP5_9BIFI</name>
<dbReference type="SUPFAM" id="SSF102405">
    <property type="entry name" value="MCP/YpsA-like"/>
    <property type="match status" value="1"/>
</dbReference>
<keyword evidence="1" id="KW-0378">Hydrolase</keyword>
<dbReference type="EC" id="3.2.2.n1" evidence="1"/>
<organism evidence="3 4">
    <name type="scientific">Bifidobacterium crudilactis</name>
    <dbReference type="NCBI Taxonomy" id="327277"/>
    <lineage>
        <taxon>Bacteria</taxon>
        <taxon>Bacillati</taxon>
        <taxon>Actinomycetota</taxon>
        <taxon>Actinomycetes</taxon>
        <taxon>Bifidobacteriales</taxon>
        <taxon>Bifidobacteriaceae</taxon>
        <taxon>Bifidobacterium</taxon>
    </lineage>
</organism>
<dbReference type="PANTHER" id="PTHR43393:SF2">
    <property type="entry name" value="CYTOKININ RIBOSIDE 5'-MONOPHOSPHATE PHOSPHORIBOHYDROLASE"/>
    <property type="match status" value="1"/>
</dbReference>
<dbReference type="Gene3D" id="3.40.50.450">
    <property type="match status" value="1"/>
</dbReference>
<reference evidence="3" key="1">
    <citation type="journal article" date="2020" name="Biotechnol. Biofuels">
        <title>New insights from the biogas microbiome by comprehensive genome-resolved metagenomics of nearly 1600 species originating from multiple anaerobic digesters.</title>
        <authorList>
            <person name="Campanaro S."/>
            <person name="Treu L."/>
            <person name="Rodriguez-R L.M."/>
            <person name="Kovalovszki A."/>
            <person name="Ziels R.M."/>
            <person name="Maus I."/>
            <person name="Zhu X."/>
            <person name="Kougias P.G."/>
            <person name="Basile A."/>
            <person name="Luo G."/>
            <person name="Schluter A."/>
            <person name="Konstantinidis K.T."/>
            <person name="Angelidaki I."/>
        </authorList>
    </citation>
    <scope>NUCLEOTIDE SEQUENCE</scope>
    <source>
        <strain evidence="3">AS01afH2WH_6</strain>
    </source>
</reference>
<evidence type="ECO:0000313" key="4">
    <source>
        <dbReference type="Proteomes" id="UP000767327"/>
    </source>
</evidence>
<dbReference type="PANTHER" id="PTHR43393">
    <property type="entry name" value="CYTOKININ RIBOSIDE 5'-MONOPHOSPHATE PHOSPHORIBOHYDROLASE"/>
    <property type="match status" value="1"/>
</dbReference>
<sequence length="275" mass="29781">MSQTDASVQHQADEGLNDNQRTDAPEQQESQSPLGDTYHRGPVIMRGHMIPKDNTTGNLLAPVSSTDWLHMDPWRVMRIQSEFVDGFGALAELGPAVAIFGSARTPRIDPVYKAARHMGKKVAQRGIAVITGGGPGVMEAANRGAALAGGKSVGLGIELPHEQGVNSWVNLGISFRYFFVRKTMFVKYSSGVIICPGGFGTLDEMFELLTLVQTSKVSSIPVVLYDKQYWQGLFDWLNTTVMESGMISALDPERVLVTDDADEAVDVATSGIGEH</sequence>
<evidence type="ECO:0000313" key="3">
    <source>
        <dbReference type="EMBL" id="NLT79074.1"/>
    </source>
</evidence>
<dbReference type="InterPro" id="IPR005269">
    <property type="entry name" value="LOG"/>
</dbReference>
<reference evidence="3" key="2">
    <citation type="submission" date="2020-01" db="EMBL/GenBank/DDBJ databases">
        <authorList>
            <person name="Campanaro S."/>
        </authorList>
    </citation>
    <scope>NUCLEOTIDE SEQUENCE</scope>
    <source>
        <strain evidence="3">AS01afH2WH_6</strain>
    </source>
</reference>
<dbReference type="NCBIfam" id="TIGR00730">
    <property type="entry name" value="Rossman fold protein, TIGR00730 family"/>
    <property type="match status" value="1"/>
</dbReference>